<evidence type="ECO:0000313" key="3">
    <source>
        <dbReference type="EMBL" id="CAJ0586678.1"/>
    </source>
</evidence>
<gene>
    <name evidence="3" type="ORF">MSPICULIGERA_LOCUS24669</name>
</gene>
<feature type="compositionally biased region" description="Polar residues" evidence="2">
    <location>
        <begin position="687"/>
        <end position="703"/>
    </location>
</feature>
<comment type="similarity">
    <text evidence="1">Belongs to the EFR3 family.</text>
</comment>
<dbReference type="Pfam" id="PF21052">
    <property type="entry name" value="EFR3_ARM"/>
    <property type="match status" value="1"/>
</dbReference>
<dbReference type="Proteomes" id="UP001177023">
    <property type="component" value="Unassembled WGS sequence"/>
</dbReference>
<sequence>MNGAYCCGPCKPRYRRLVDSIYPNNANDGPNGANLNKLTFYASSHPEKLARIGDCILLRLCRDLARLRFNQVRVGTEAMDSLLQCCHSSPSLPQLTERHLKMIEQLLETGIPDMEELGTMSFVKFSNIEESAPSYHRQYDFFIQRFSQMCYAVGSSAEKRRISGVKGIRGLVWKSVTDDLHSNKANIWEKNHMGLIIPSLLLNLHSAEQNTMPINILMDETYGDNTKEENLKILTETCLRELMGKASFGSLRLVIEPVLRYLDDEEKWHPPPTFAIHVFRVILYSIQSKSSYYVIQELIDHLDTMATSHASVRIGIATVLSSIVSIAGTSIGPLLLSIFNSLLKHLRASVQFQQLPTCPSPEDEKTYQETLINAMGDFANALPDYQKVEMMMFTVGNIPSLADERNNRHGDVFLQHVLVKTLLKVATRFRTSYLATIFTDSFLDTLERLALVPDPQVRLITQKIFHTLLDRHDNLVILKDITLETDISDLQLNVEKCSSPDQMFMRKHAHSIMLTLYRAVELMPENEGLEQHANAISSTMLLFCIETGYDESLVELFRLCLAIQDMVLTREQEFTVLKQKTVHDIAALYLYVCASLLGIESLCQHVQEVVAHRRASNFPVRAPDGRSEDYEKGLFNRDVISDCLKGSGKDTSRLFVPFLERTASDGKMEELDADEYDGRRVEKHDSQSMGSSFDLTPPESIQPSRRNTVFSLDNTSSNHPAPRIPPKLQVLVGFPITTRSLIETLKPLDPSQEKEIDRKQTRELLTYLRRTPFEQLAEDIGRQNEEEDSSKMLARILNKKRERMQLRGELKEDHPAADEDDDESVPERRKTFFDIVYPDFVY</sequence>
<dbReference type="GO" id="GO:0005886">
    <property type="term" value="C:plasma membrane"/>
    <property type="evidence" value="ECO:0007669"/>
    <property type="project" value="TreeGrafter"/>
</dbReference>
<keyword evidence="4" id="KW-1185">Reference proteome</keyword>
<accession>A0AA36DG77</accession>
<evidence type="ECO:0008006" key="5">
    <source>
        <dbReference type="Google" id="ProtNLM"/>
    </source>
</evidence>
<proteinExistence type="inferred from homology"/>
<dbReference type="GO" id="GO:0072659">
    <property type="term" value="P:protein localization to plasma membrane"/>
    <property type="evidence" value="ECO:0007669"/>
    <property type="project" value="TreeGrafter"/>
</dbReference>
<dbReference type="PANTHER" id="PTHR12444">
    <property type="entry name" value="PROTEIN EFR3 HOMOLOG CMP44E"/>
    <property type="match status" value="1"/>
</dbReference>
<comment type="caution">
    <text evidence="3">The sequence shown here is derived from an EMBL/GenBank/DDBJ whole genome shotgun (WGS) entry which is preliminary data.</text>
</comment>
<name>A0AA36DG77_9BILA</name>
<feature type="non-terminal residue" evidence="3">
    <location>
        <position position="842"/>
    </location>
</feature>
<dbReference type="InterPro" id="IPR016024">
    <property type="entry name" value="ARM-type_fold"/>
</dbReference>
<evidence type="ECO:0000313" key="4">
    <source>
        <dbReference type="Proteomes" id="UP001177023"/>
    </source>
</evidence>
<feature type="compositionally biased region" description="Basic and acidic residues" evidence="2">
    <location>
        <begin position="805"/>
        <end position="817"/>
    </location>
</feature>
<reference evidence="3" key="1">
    <citation type="submission" date="2023-06" db="EMBL/GenBank/DDBJ databases">
        <authorList>
            <person name="Delattre M."/>
        </authorList>
    </citation>
    <scope>NUCLEOTIDE SEQUENCE</scope>
    <source>
        <strain evidence="3">AF72</strain>
    </source>
</reference>
<dbReference type="PANTHER" id="PTHR12444:SF8">
    <property type="entry name" value="PROTEIN EFR3 HOMOLOG CMP44E"/>
    <property type="match status" value="1"/>
</dbReference>
<dbReference type="Gene3D" id="1.25.10.10">
    <property type="entry name" value="Leucine-rich Repeat Variant"/>
    <property type="match status" value="1"/>
</dbReference>
<dbReference type="AlphaFoldDB" id="A0AA36DG77"/>
<dbReference type="InterPro" id="IPR051851">
    <property type="entry name" value="EFR3_Homologs"/>
</dbReference>
<dbReference type="EMBL" id="CATQJA010002709">
    <property type="protein sequence ID" value="CAJ0586678.1"/>
    <property type="molecule type" value="Genomic_DNA"/>
</dbReference>
<dbReference type="SUPFAM" id="SSF48371">
    <property type="entry name" value="ARM repeat"/>
    <property type="match status" value="1"/>
</dbReference>
<protein>
    <recommendedName>
        <fullName evidence="5">Protein EFR3 homolog cmp44E</fullName>
    </recommendedName>
</protein>
<evidence type="ECO:0000256" key="1">
    <source>
        <dbReference type="ARBA" id="ARBA00010216"/>
    </source>
</evidence>
<feature type="region of interest" description="Disordered" evidence="2">
    <location>
        <begin position="805"/>
        <end position="826"/>
    </location>
</feature>
<dbReference type="InterPro" id="IPR011989">
    <property type="entry name" value="ARM-like"/>
</dbReference>
<organism evidence="3 4">
    <name type="scientific">Mesorhabditis spiculigera</name>
    <dbReference type="NCBI Taxonomy" id="96644"/>
    <lineage>
        <taxon>Eukaryota</taxon>
        <taxon>Metazoa</taxon>
        <taxon>Ecdysozoa</taxon>
        <taxon>Nematoda</taxon>
        <taxon>Chromadorea</taxon>
        <taxon>Rhabditida</taxon>
        <taxon>Rhabditina</taxon>
        <taxon>Rhabditomorpha</taxon>
        <taxon>Rhabditoidea</taxon>
        <taxon>Rhabditidae</taxon>
        <taxon>Mesorhabditinae</taxon>
        <taxon>Mesorhabditis</taxon>
    </lineage>
</organism>
<dbReference type="InterPro" id="IPR049152">
    <property type="entry name" value="EFR3-like_ARM"/>
</dbReference>
<feature type="region of interest" description="Disordered" evidence="2">
    <location>
        <begin position="680"/>
        <end position="703"/>
    </location>
</feature>
<evidence type="ECO:0000256" key="2">
    <source>
        <dbReference type="SAM" id="MobiDB-lite"/>
    </source>
</evidence>